<dbReference type="GO" id="GO:0070402">
    <property type="term" value="F:NADPH binding"/>
    <property type="evidence" value="ECO:0007669"/>
    <property type="project" value="UniProtKB-UniRule"/>
</dbReference>
<dbReference type="InterPro" id="IPR000262">
    <property type="entry name" value="FMN-dep_DH"/>
</dbReference>
<dbReference type="InterPro" id="IPR011179">
    <property type="entry name" value="IPdP_isomerase"/>
</dbReference>
<keyword evidence="9 11" id="KW-0413">Isomerase</keyword>
<dbReference type="Proteomes" id="UP000051565">
    <property type="component" value="Unassembled WGS sequence"/>
</dbReference>
<reference evidence="13 14" key="1">
    <citation type="journal article" date="2015" name="Genome Announc.">
        <title>Expanding the biotechnology potential of lactobacilli through comparative genomics of 213 strains and associated genera.</title>
        <authorList>
            <person name="Sun Z."/>
            <person name="Harris H.M."/>
            <person name="McCann A."/>
            <person name="Guo C."/>
            <person name="Argimon S."/>
            <person name="Zhang W."/>
            <person name="Yang X."/>
            <person name="Jeffery I.B."/>
            <person name="Cooney J.C."/>
            <person name="Kagawa T.F."/>
            <person name="Liu W."/>
            <person name="Song Y."/>
            <person name="Salvetti E."/>
            <person name="Wrobel A."/>
            <person name="Rasinkangas P."/>
            <person name="Parkhill J."/>
            <person name="Rea M.C."/>
            <person name="O'Sullivan O."/>
            <person name="Ritari J."/>
            <person name="Douillard F.P."/>
            <person name="Paul Ross R."/>
            <person name="Yang R."/>
            <person name="Briner A.E."/>
            <person name="Felis G.E."/>
            <person name="de Vos W.M."/>
            <person name="Barrangou R."/>
            <person name="Klaenhammer T.R."/>
            <person name="Caufield P.W."/>
            <person name="Cui Y."/>
            <person name="Zhang H."/>
            <person name="O'Toole P.W."/>
        </authorList>
    </citation>
    <scope>NUCLEOTIDE SEQUENCE [LARGE SCALE GENOMIC DNA]</scope>
    <source>
        <strain evidence="13 14">DSM 20690</strain>
    </source>
</reference>
<dbReference type="STRING" id="53444.AYR59_05580"/>
<keyword evidence="4 11" id="KW-0288">FMN</keyword>
<feature type="binding site" evidence="11">
    <location>
        <begin position="65"/>
        <end position="67"/>
    </location>
    <ligand>
        <name>FMN</name>
        <dbReference type="ChEBI" id="CHEBI:58210"/>
    </ligand>
</feature>
<feature type="domain" description="FMN-dependent dehydrogenase" evidence="12">
    <location>
        <begin position="162"/>
        <end position="325"/>
    </location>
</feature>
<comment type="subcellular location">
    <subcellularLocation>
        <location evidence="11">Cytoplasm</location>
    </subcellularLocation>
</comment>
<evidence type="ECO:0000256" key="5">
    <source>
        <dbReference type="ARBA" id="ARBA00022723"/>
    </source>
</evidence>
<keyword evidence="8 11" id="KW-0414">Isoprene biosynthesis</keyword>
<feature type="binding site" evidence="11">
    <location>
        <position position="185"/>
    </location>
    <ligand>
        <name>FMN</name>
        <dbReference type="ChEBI" id="CHEBI:58210"/>
    </ligand>
</feature>
<dbReference type="PANTHER" id="PTHR43665">
    <property type="entry name" value="ISOPENTENYL-DIPHOSPHATE DELTA-ISOMERASE"/>
    <property type="match status" value="1"/>
</dbReference>
<evidence type="ECO:0000256" key="7">
    <source>
        <dbReference type="ARBA" id="ARBA00022857"/>
    </source>
</evidence>
<evidence type="ECO:0000313" key="13">
    <source>
        <dbReference type="EMBL" id="KRN79022.1"/>
    </source>
</evidence>
<dbReference type="GO" id="GO:0004452">
    <property type="term" value="F:isopentenyl-diphosphate delta-isomerase activity"/>
    <property type="evidence" value="ECO:0007669"/>
    <property type="project" value="UniProtKB-UniRule"/>
</dbReference>
<dbReference type="AlphaFoldDB" id="A0A0R2JPD2"/>
<name>A0A0R2JPD2_9LACO</name>
<feature type="binding site" evidence="11">
    <location>
        <position position="155"/>
    </location>
    <ligand>
        <name>Mg(2+)</name>
        <dbReference type="ChEBI" id="CHEBI:18420"/>
    </ligand>
</feature>
<feature type="binding site" evidence="11">
    <location>
        <position position="215"/>
    </location>
    <ligand>
        <name>FMN</name>
        <dbReference type="ChEBI" id="CHEBI:58210"/>
    </ligand>
</feature>
<dbReference type="SUPFAM" id="SSF51395">
    <property type="entry name" value="FMN-linked oxidoreductases"/>
    <property type="match status" value="1"/>
</dbReference>
<dbReference type="PATRIC" id="fig|1122148.6.peg.446"/>
<comment type="cofactor">
    <cofactor evidence="11">
        <name>NADPH</name>
        <dbReference type="ChEBI" id="CHEBI:57783"/>
    </cofactor>
</comment>
<comment type="cofactor">
    <cofactor evidence="1 11">
        <name>FMN</name>
        <dbReference type="ChEBI" id="CHEBI:58210"/>
    </cofactor>
</comment>
<accession>A0A0R2JPD2</accession>
<dbReference type="GO" id="GO:0000287">
    <property type="term" value="F:magnesium ion binding"/>
    <property type="evidence" value="ECO:0007669"/>
    <property type="project" value="UniProtKB-UniRule"/>
</dbReference>
<dbReference type="CDD" id="cd02811">
    <property type="entry name" value="IDI-2_FMN"/>
    <property type="match status" value="1"/>
</dbReference>
<feature type="binding site" evidence="11">
    <location>
        <begin position="8"/>
        <end position="9"/>
    </location>
    <ligand>
        <name>substrate</name>
    </ligand>
</feature>
<feature type="binding site" evidence="11">
    <location>
        <position position="154"/>
    </location>
    <ligand>
        <name>substrate</name>
    </ligand>
</feature>
<evidence type="ECO:0000256" key="9">
    <source>
        <dbReference type="ARBA" id="ARBA00023235"/>
    </source>
</evidence>
<keyword evidence="2 11" id="KW-0963">Cytoplasm</keyword>
<keyword evidence="6 11" id="KW-0460">Magnesium</keyword>
<comment type="caution">
    <text evidence="13">The sequence shown here is derived from an EMBL/GenBank/DDBJ whole genome shotgun (WGS) entry which is preliminary data.</text>
</comment>
<evidence type="ECO:0000256" key="8">
    <source>
        <dbReference type="ARBA" id="ARBA00023229"/>
    </source>
</evidence>
<gene>
    <name evidence="11" type="primary">fni</name>
    <name evidence="13" type="ORF">IV52_GL000427</name>
</gene>
<evidence type="ECO:0000256" key="11">
    <source>
        <dbReference type="HAMAP-Rule" id="MF_00354"/>
    </source>
</evidence>
<dbReference type="EC" id="5.3.3.2" evidence="11"/>
<organism evidence="13 14">
    <name type="scientific">Fructilactobacillus lindneri DSM 20690 = JCM 11027</name>
    <dbReference type="NCBI Taxonomy" id="1122148"/>
    <lineage>
        <taxon>Bacteria</taxon>
        <taxon>Bacillati</taxon>
        <taxon>Bacillota</taxon>
        <taxon>Bacilli</taxon>
        <taxon>Lactobacillales</taxon>
        <taxon>Lactobacillaceae</taxon>
        <taxon>Fructilactobacillus</taxon>
    </lineage>
</organism>
<dbReference type="GeneID" id="61250307"/>
<sequence length="343" mass="38094">MLNQHSHRKDEHVSLAKKFHQENSNAGFDDIRFMPNSLPEISKKEVDISTQIGNLKFNIPFYIEAMTGGSDFTKKLNQKLAKISKDTGIAMAVGSESVALKYPETSDSFTIARKVNPKGILIANLGADVSLDEVDDAIKLIDANAIEIHINAVQEIIMPEGASVFKWIDNIQKIVEHVTIPVIIKEVGFGMDSESLQRLKNISVKYVNIGGRGGTNFAQIENFRRKNKEMKYLKDWGINTVQSLYESQKVNGVQIIATGGITNPLEIVKSLYLGADAVGIASEILVSLIDNGVEKTEIMINSWIDGIKSIFTILGVQNIQELRTKKTVLSPELLSYLQQRHIK</sequence>
<keyword evidence="3 11" id="KW-0285">Flavoprotein</keyword>
<evidence type="ECO:0000313" key="14">
    <source>
        <dbReference type="Proteomes" id="UP000051565"/>
    </source>
</evidence>
<evidence type="ECO:0000259" key="12">
    <source>
        <dbReference type="Pfam" id="PF01070"/>
    </source>
</evidence>
<dbReference type="Gene3D" id="3.20.20.70">
    <property type="entry name" value="Aldolase class I"/>
    <property type="match status" value="1"/>
</dbReference>
<comment type="cofactor">
    <cofactor evidence="11">
        <name>Mg(2+)</name>
        <dbReference type="ChEBI" id="CHEBI:18420"/>
    </cofactor>
</comment>
<dbReference type="RefSeq" id="WP_054646194.1">
    <property type="nucleotide sequence ID" value="NZ_FUXS01000001.1"/>
</dbReference>
<dbReference type="HAMAP" id="MF_00354">
    <property type="entry name" value="Idi_2"/>
    <property type="match status" value="1"/>
</dbReference>
<comment type="function">
    <text evidence="11">Involved in the biosynthesis of isoprenoids. Catalyzes the 1,3-allylic rearrangement of the homoallylic substrate isopentenyl (IPP) to its allylic isomer, dimethylallyl diphosphate (DMAPP).</text>
</comment>
<keyword evidence="5 11" id="KW-0479">Metal-binding</keyword>
<dbReference type="GO" id="GO:0008299">
    <property type="term" value="P:isoprenoid biosynthetic process"/>
    <property type="evidence" value="ECO:0007669"/>
    <property type="project" value="UniProtKB-UniRule"/>
</dbReference>
<dbReference type="NCBIfam" id="TIGR02151">
    <property type="entry name" value="IPP_isom_2"/>
    <property type="match status" value="1"/>
</dbReference>
<dbReference type="PIRSF" id="PIRSF003314">
    <property type="entry name" value="IPP_isomerase"/>
    <property type="match status" value="1"/>
</dbReference>
<evidence type="ECO:0000256" key="2">
    <source>
        <dbReference type="ARBA" id="ARBA00022490"/>
    </source>
</evidence>
<evidence type="ECO:0000256" key="10">
    <source>
        <dbReference type="ARBA" id="ARBA00025810"/>
    </source>
</evidence>
<dbReference type="GO" id="GO:0005737">
    <property type="term" value="C:cytoplasm"/>
    <property type="evidence" value="ECO:0007669"/>
    <property type="project" value="UniProtKB-SubCell"/>
</dbReference>
<feature type="binding site" evidence="11">
    <location>
        <begin position="281"/>
        <end position="282"/>
    </location>
    <ligand>
        <name>FMN</name>
        <dbReference type="ChEBI" id="CHEBI:58210"/>
    </ligand>
</feature>
<protein>
    <recommendedName>
        <fullName evidence="11">Isopentenyl-diphosphate delta-isomerase</fullName>
        <shortName evidence="11">IPP isomerase</shortName>
        <ecNumber evidence="11">5.3.3.2</ecNumber>
    </recommendedName>
    <alternativeName>
        <fullName evidence="11">Isopentenyl diphosphate:dimethylallyl diphosphate isomerase</fullName>
    </alternativeName>
    <alternativeName>
        <fullName evidence="11">Isopentenyl pyrophosphate isomerase</fullName>
    </alternativeName>
    <alternativeName>
        <fullName evidence="11">Type 2 isopentenyl diphosphate isomerase</fullName>
        <shortName evidence="11">IDI-2</shortName>
    </alternativeName>
</protein>
<feature type="binding site" evidence="11">
    <location>
        <position position="95"/>
    </location>
    <ligand>
        <name>FMN</name>
        <dbReference type="ChEBI" id="CHEBI:58210"/>
    </ligand>
</feature>
<comment type="subunit">
    <text evidence="10 11">Homooctamer. Dimer of tetramers.</text>
</comment>
<dbReference type="InterPro" id="IPR013785">
    <property type="entry name" value="Aldolase_TIM"/>
</dbReference>
<evidence type="ECO:0000256" key="6">
    <source>
        <dbReference type="ARBA" id="ARBA00022842"/>
    </source>
</evidence>
<dbReference type="EMBL" id="JQBT01000032">
    <property type="protein sequence ID" value="KRN79022.1"/>
    <property type="molecule type" value="Genomic_DNA"/>
</dbReference>
<evidence type="ECO:0000256" key="1">
    <source>
        <dbReference type="ARBA" id="ARBA00001917"/>
    </source>
</evidence>
<keyword evidence="14" id="KW-1185">Reference proteome</keyword>
<dbReference type="SMART" id="SM01240">
    <property type="entry name" value="IMPDH"/>
    <property type="match status" value="1"/>
</dbReference>
<dbReference type="OrthoDB" id="9795032at2"/>
<keyword evidence="7 11" id="KW-0521">NADP</keyword>
<comment type="catalytic activity">
    <reaction evidence="11">
        <text>isopentenyl diphosphate = dimethylallyl diphosphate</text>
        <dbReference type="Rhea" id="RHEA:23284"/>
        <dbReference type="ChEBI" id="CHEBI:57623"/>
        <dbReference type="ChEBI" id="CHEBI:128769"/>
        <dbReference type="EC" id="5.3.3.2"/>
    </reaction>
</comment>
<dbReference type="GO" id="GO:0010181">
    <property type="term" value="F:FMN binding"/>
    <property type="evidence" value="ECO:0007669"/>
    <property type="project" value="UniProtKB-UniRule"/>
</dbReference>
<comment type="caution">
    <text evidence="11">Lacks conserved residue(s) required for the propagation of feature annotation.</text>
</comment>
<dbReference type="GO" id="GO:0016491">
    <property type="term" value="F:oxidoreductase activity"/>
    <property type="evidence" value="ECO:0007669"/>
    <property type="project" value="InterPro"/>
</dbReference>
<proteinExistence type="inferred from homology"/>
<comment type="similarity">
    <text evidence="11">Belongs to the IPP isomerase type 2 family.</text>
</comment>
<dbReference type="Pfam" id="PF01070">
    <property type="entry name" value="FMN_dh"/>
    <property type="match status" value="1"/>
</dbReference>
<evidence type="ECO:0000256" key="4">
    <source>
        <dbReference type="ARBA" id="ARBA00022643"/>
    </source>
</evidence>
<dbReference type="PANTHER" id="PTHR43665:SF1">
    <property type="entry name" value="ISOPENTENYL-DIPHOSPHATE DELTA-ISOMERASE"/>
    <property type="match status" value="1"/>
</dbReference>
<feature type="binding site" evidence="11">
    <location>
        <position position="124"/>
    </location>
    <ligand>
        <name>FMN</name>
        <dbReference type="ChEBI" id="CHEBI:58210"/>
    </ligand>
</feature>
<evidence type="ECO:0000256" key="3">
    <source>
        <dbReference type="ARBA" id="ARBA00022630"/>
    </source>
</evidence>